<accession>A0A1S6IWT2</accession>
<feature type="domain" description="N-acetyltransferase" evidence="9">
    <location>
        <begin position="280"/>
        <end position="406"/>
    </location>
</feature>
<dbReference type="OrthoDB" id="9772751at2"/>
<evidence type="ECO:0000259" key="9">
    <source>
        <dbReference type="PROSITE" id="PS51186"/>
    </source>
</evidence>
<keyword evidence="2" id="KW-0949">S-adenosyl-L-methionine</keyword>
<name>A0A1S6IWT2_9FIRM</name>
<dbReference type="Gene3D" id="3.40.50.150">
    <property type="entry name" value="Vaccinia Virus protein VP39"/>
    <property type="match status" value="1"/>
</dbReference>
<comment type="catalytic activity">
    <reaction evidence="6">
        <text>arsenic triglutathione + [thioredoxin]-dithiol + S-adenosyl-L-methionine + 2 H2O = methylarsonous acid + [thioredoxin]-disulfide + 3 glutathione + S-adenosyl-L-homocysteine + H(+)</text>
        <dbReference type="Rhea" id="RHEA:69460"/>
        <dbReference type="Rhea" id="RHEA-COMP:10698"/>
        <dbReference type="Rhea" id="RHEA-COMP:10700"/>
        <dbReference type="ChEBI" id="CHEBI:15377"/>
        <dbReference type="ChEBI" id="CHEBI:15378"/>
        <dbReference type="ChEBI" id="CHEBI:17826"/>
        <dbReference type="ChEBI" id="CHEBI:29950"/>
        <dbReference type="ChEBI" id="CHEBI:50058"/>
        <dbReference type="ChEBI" id="CHEBI:57856"/>
        <dbReference type="ChEBI" id="CHEBI:57925"/>
        <dbReference type="ChEBI" id="CHEBI:59789"/>
        <dbReference type="ChEBI" id="CHEBI:183640"/>
        <dbReference type="EC" id="2.1.1.137"/>
    </reaction>
</comment>
<dbReference type="PROSITE" id="PS51186">
    <property type="entry name" value="GNAT"/>
    <property type="match status" value="1"/>
</dbReference>
<comment type="similarity">
    <text evidence="3">Belongs to the methyltransferase superfamily. Arsenite methyltransferase family.</text>
</comment>
<dbReference type="InterPro" id="IPR000182">
    <property type="entry name" value="GNAT_dom"/>
</dbReference>
<dbReference type="PANTHER" id="PTHR43675:SF8">
    <property type="entry name" value="ARSENITE METHYLTRANSFERASE"/>
    <property type="match status" value="1"/>
</dbReference>
<dbReference type="EC" id="2.1.1.137" evidence="4"/>
<dbReference type="AlphaFoldDB" id="A0A1S6IWT2"/>
<protein>
    <recommendedName>
        <fullName evidence="5">Arsenite methyltransferase</fullName>
        <ecNumber evidence="4">2.1.1.137</ecNumber>
    </recommendedName>
</protein>
<dbReference type="KEGG" id="dfg:B0537_09135"/>
<evidence type="ECO:0000256" key="6">
    <source>
        <dbReference type="ARBA" id="ARBA00047941"/>
    </source>
</evidence>
<keyword evidence="11" id="KW-1185">Reference proteome</keyword>
<evidence type="ECO:0000256" key="8">
    <source>
        <dbReference type="ARBA" id="ARBA00048428"/>
    </source>
</evidence>
<evidence type="ECO:0000256" key="7">
    <source>
        <dbReference type="ARBA" id="ARBA00047943"/>
    </source>
</evidence>
<dbReference type="Pfam" id="PF00583">
    <property type="entry name" value="Acetyltransf_1"/>
    <property type="match status" value="1"/>
</dbReference>
<evidence type="ECO:0000256" key="3">
    <source>
        <dbReference type="ARBA" id="ARBA00034487"/>
    </source>
</evidence>
<reference evidence="10 11" key="1">
    <citation type="journal article" date="2016" name="Int. J. Syst. Evol. Microbiol.">
        <title>Desulfotomaculum ferrireducens sp. nov., a moderately thermophilic sulfate-reducing and dissimilatory Fe(III)-reducing bacterium isolated from compost.</title>
        <authorList>
            <person name="Yang G."/>
            <person name="Guo J."/>
            <person name="Zhuang L."/>
            <person name="Yuan Y."/>
            <person name="Zhou S."/>
        </authorList>
    </citation>
    <scope>NUCLEOTIDE SEQUENCE [LARGE SCALE GENOMIC DNA]</scope>
    <source>
        <strain evidence="10 11">GSS09</strain>
    </source>
</reference>
<dbReference type="GO" id="GO:0030791">
    <property type="term" value="F:arsenite methyltransferase activity"/>
    <property type="evidence" value="ECO:0007669"/>
    <property type="project" value="UniProtKB-EC"/>
</dbReference>
<dbReference type="Pfam" id="PF13847">
    <property type="entry name" value="Methyltransf_31"/>
    <property type="match status" value="1"/>
</dbReference>
<dbReference type="CDD" id="cd04301">
    <property type="entry name" value="NAT_SF"/>
    <property type="match status" value="1"/>
</dbReference>
<evidence type="ECO:0000256" key="1">
    <source>
        <dbReference type="ARBA" id="ARBA00022679"/>
    </source>
</evidence>
<dbReference type="Proteomes" id="UP000189464">
    <property type="component" value="Chromosome"/>
</dbReference>
<organism evidence="10 11">
    <name type="scientific">Desulforamulus ferrireducens</name>
    <dbReference type="NCBI Taxonomy" id="1833852"/>
    <lineage>
        <taxon>Bacteria</taxon>
        <taxon>Bacillati</taxon>
        <taxon>Bacillota</taxon>
        <taxon>Clostridia</taxon>
        <taxon>Eubacteriales</taxon>
        <taxon>Peptococcaceae</taxon>
        <taxon>Desulforamulus</taxon>
    </lineage>
</organism>
<gene>
    <name evidence="10" type="ORF">B0537_09135</name>
</gene>
<dbReference type="SUPFAM" id="SSF53335">
    <property type="entry name" value="S-adenosyl-L-methionine-dependent methyltransferases"/>
    <property type="match status" value="1"/>
</dbReference>
<evidence type="ECO:0000256" key="4">
    <source>
        <dbReference type="ARBA" id="ARBA00034521"/>
    </source>
</evidence>
<evidence type="ECO:0000256" key="2">
    <source>
        <dbReference type="ARBA" id="ARBA00022691"/>
    </source>
</evidence>
<dbReference type="RefSeq" id="WP_077714298.1">
    <property type="nucleotide sequence ID" value="NZ_CP019698.1"/>
</dbReference>
<evidence type="ECO:0000313" key="11">
    <source>
        <dbReference type="Proteomes" id="UP000189464"/>
    </source>
</evidence>
<dbReference type="InterPro" id="IPR029063">
    <property type="entry name" value="SAM-dependent_MTases_sf"/>
</dbReference>
<dbReference type="Gene3D" id="3.40.630.30">
    <property type="match status" value="1"/>
</dbReference>
<comment type="catalytic activity">
    <reaction evidence="8">
        <text>arsenic triglutathione + 3 [thioredoxin]-dithiol + 3 S-adenosyl-L-methionine = trimethylarsine + 3 [thioredoxin]-disulfide + 3 glutathione + 3 S-adenosyl-L-homocysteine + 3 H(+)</text>
        <dbReference type="Rhea" id="RHEA:69432"/>
        <dbReference type="Rhea" id="RHEA-COMP:10698"/>
        <dbReference type="Rhea" id="RHEA-COMP:10700"/>
        <dbReference type="ChEBI" id="CHEBI:15378"/>
        <dbReference type="ChEBI" id="CHEBI:27130"/>
        <dbReference type="ChEBI" id="CHEBI:29950"/>
        <dbReference type="ChEBI" id="CHEBI:50058"/>
        <dbReference type="ChEBI" id="CHEBI:57856"/>
        <dbReference type="ChEBI" id="CHEBI:57925"/>
        <dbReference type="ChEBI" id="CHEBI:59789"/>
        <dbReference type="ChEBI" id="CHEBI:183640"/>
        <dbReference type="EC" id="2.1.1.137"/>
    </reaction>
</comment>
<comment type="catalytic activity">
    <reaction evidence="7">
        <text>arsenic triglutathione + 2 [thioredoxin]-dithiol + 2 S-adenosyl-L-methionine + H2O = dimethylarsinous acid + 2 [thioredoxin]-disulfide + 3 glutathione + 2 S-adenosyl-L-homocysteine + 2 H(+)</text>
        <dbReference type="Rhea" id="RHEA:69464"/>
        <dbReference type="Rhea" id="RHEA-COMP:10698"/>
        <dbReference type="Rhea" id="RHEA-COMP:10700"/>
        <dbReference type="ChEBI" id="CHEBI:15377"/>
        <dbReference type="ChEBI" id="CHEBI:15378"/>
        <dbReference type="ChEBI" id="CHEBI:23808"/>
        <dbReference type="ChEBI" id="CHEBI:29950"/>
        <dbReference type="ChEBI" id="CHEBI:50058"/>
        <dbReference type="ChEBI" id="CHEBI:57856"/>
        <dbReference type="ChEBI" id="CHEBI:57925"/>
        <dbReference type="ChEBI" id="CHEBI:59789"/>
        <dbReference type="ChEBI" id="CHEBI:183640"/>
        <dbReference type="EC" id="2.1.1.137"/>
    </reaction>
</comment>
<evidence type="ECO:0000256" key="5">
    <source>
        <dbReference type="ARBA" id="ARBA00034545"/>
    </source>
</evidence>
<dbReference type="SUPFAM" id="SSF55729">
    <property type="entry name" value="Acyl-CoA N-acyltransferases (Nat)"/>
    <property type="match status" value="1"/>
</dbReference>
<sequence length="421" mass="45036">MKIDIRELVKEKYAQAISKTGSCCGGSSCCGGDSLSQATKIITGNLYQQDQVVGLPEDLVANSFGCGNPTALTELHAGEVVLDLGSGAGLDVLLSAQRVGPYGKAFGLDMTDEMLSAARANQAKTGISNAEFLKGHIEDIPLPNNSVDVIISNCVINLSADKDRVLKEAFRVLRPGGRFAVSDIVLTRPLPPKVQQDLMAWAGCIAGALQEKEYREKLTAAGFQKVEIQVTRVYDLTSSQGKDILPNLTDDERHELNGSIVSAFIRAKKASIKLTPGLDYHIRSANSSDYPAIERLLSSNGLPVEGILENLNDFLVADYDGNIVGVIGMERSGTSVLLRSLAVSVDQRKSGIATALVNKALETAIQSGGNTAYLLTNTAATYMARWGFTKIDRSEIPGSLLQKSALNCACYDSTCMKLDLL</sequence>
<dbReference type="PANTHER" id="PTHR43675">
    <property type="entry name" value="ARSENITE METHYLTRANSFERASE"/>
    <property type="match status" value="1"/>
</dbReference>
<evidence type="ECO:0000313" key="10">
    <source>
        <dbReference type="EMBL" id="AQS59228.1"/>
    </source>
</evidence>
<dbReference type="EMBL" id="CP019698">
    <property type="protein sequence ID" value="AQS59228.1"/>
    <property type="molecule type" value="Genomic_DNA"/>
</dbReference>
<dbReference type="NCBIfam" id="NF008823">
    <property type="entry name" value="PRK11873.1"/>
    <property type="match status" value="1"/>
</dbReference>
<proteinExistence type="inferred from homology"/>
<dbReference type="InterPro" id="IPR025714">
    <property type="entry name" value="Methyltranfer_dom"/>
</dbReference>
<dbReference type="InterPro" id="IPR026669">
    <property type="entry name" value="Arsenite_MeTrfase-like"/>
</dbReference>
<dbReference type="GO" id="GO:0016747">
    <property type="term" value="F:acyltransferase activity, transferring groups other than amino-acyl groups"/>
    <property type="evidence" value="ECO:0007669"/>
    <property type="project" value="InterPro"/>
</dbReference>
<keyword evidence="1 10" id="KW-0808">Transferase</keyword>
<dbReference type="CDD" id="cd02440">
    <property type="entry name" value="AdoMet_MTases"/>
    <property type="match status" value="1"/>
</dbReference>
<dbReference type="InterPro" id="IPR016181">
    <property type="entry name" value="Acyl_CoA_acyltransferase"/>
</dbReference>
<dbReference type="STRING" id="1833852.B0537_09135"/>